<feature type="compositionally biased region" description="Low complexity" evidence="1">
    <location>
        <begin position="312"/>
        <end position="334"/>
    </location>
</feature>
<feature type="compositionally biased region" description="Basic and acidic residues" evidence="1">
    <location>
        <begin position="556"/>
        <end position="566"/>
    </location>
</feature>
<dbReference type="Proteomes" id="UP000230002">
    <property type="component" value="Unassembled WGS sequence"/>
</dbReference>
<feature type="region of interest" description="Disordered" evidence="1">
    <location>
        <begin position="276"/>
        <end position="340"/>
    </location>
</feature>
<evidence type="ECO:0000313" key="3">
    <source>
        <dbReference type="Proteomes" id="UP000230002"/>
    </source>
</evidence>
<gene>
    <name evidence="2" type="ORF">GSI_04568</name>
</gene>
<organism evidence="2 3">
    <name type="scientific">Ganoderma sinense ZZ0214-1</name>
    <dbReference type="NCBI Taxonomy" id="1077348"/>
    <lineage>
        <taxon>Eukaryota</taxon>
        <taxon>Fungi</taxon>
        <taxon>Dikarya</taxon>
        <taxon>Basidiomycota</taxon>
        <taxon>Agaricomycotina</taxon>
        <taxon>Agaricomycetes</taxon>
        <taxon>Polyporales</taxon>
        <taxon>Polyporaceae</taxon>
        <taxon>Ganoderma</taxon>
    </lineage>
</organism>
<evidence type="ECO:0000313" key="2">
    <source>
        <dbReference type="EMBL" id="PIL33119.1"/>
    </source>
</evidence>
<reference evidence="2 3" key="1">
    <citation type="journal article" date="2015" name="Sci. Rep.">
        <title>Chromosome-level genome map provides insights into diverse defense mechanisms in the medicinal fungus Ganoderma sinense.</title>
        <authorList>
            <person name="Zhu Y."/>
            <person name="Xu J."/>
            <person name="Sun C."/>
            <person name="Zhou S."/>
            <person name="Xu H."/>
            <person name="Nelson D.R."/>
            <person name="Qian J."/>
            <person name="Song J."/>
            <person name="Luo H."/>
            <person name="Xiang L."/>
            <person name="Li Y."/>
            <person name="Xu Z."/>
            <person name="Ji A."/>
            <person name="Wang L."/>
            <person name="Lu S."/>
            <person name="Hayward A."/>
            <person name="Sun W."/>
            <person name="Li X."/>
            <person name="Schwartz D.C."/>
            <person name="Wang Y."/>
            <person name="Chen S."/>
        </authorList>
    </citation>
    <scope>NUCLEOTIDE SEQUENCE [LARGE SCALE GENOMIC DNA]</scope>
    <source>
        <strain evidence="2 3">ZZ0214-1</strain>
    </source>
</reference>
<feature type="region of interest" description="Disordered" evidence="1">
    <location>
        <begin position="512"/>
        <end position="566"/>
    </location>
</feature>
<dbReference type="OrthoDB" id="2747971at2759"/>
<evidence type="ECO:0000256" key="1">
    <source>
        <dbReference type="SAM" id="MobiDB-lite"/>
    </source>
</evidence>
<protein>
    <submittedName>
        <fullName evidence="2">Uncharacterized protein</fullName>
    </submittedName>
</protein>
<proteinExistence type="predicted"/>
<dbReference type="EMBL" id="AYKW01000008">
    <property type="protein sequence ID" value="PIL33119.1"/>
    <property type="molecule type" value="Genomic_DNA"/>
</dbReference>
<comment type="caution">
    <text evidence="2">The sequence shown here is derived from an EMBL/GenBank/DDBJ whole genome shotgun (WGS) entry which is preliminary data.</text>
</comment>
<sequence length="566" mass="62207">MAEETSSTDIIDTPEKLHAALDYWKNVTFSKTYIKLDDAVKSMHKPDRLVEGRKEYAARWFLSRPGTRRAATLWTAVVWRWNSDMETGNFVPPGAIAPARLAESRIQSAPSPLCQFSYGVDTTHDASLWEAQQVFEKHITSNDKFNPSKKERRNWQDGNDPDRSMFSFTSQIFLKRSAYTKQKEANISYTLHHWIREATKKGSQFFANDERPEVFESDEDLKLRSLAENGLRPLKPGDLVWLSFSVEFFIGGKFWVTNFIPYEFVRVGTVSTDLLGDIRSNDPEEVAGPRERLGIGMGSISVSSDDKPDDPASPSKAPSKAHLEVSATSSSTTTDPDRNEFILTPEDAWKYRHTELFPPPTSPSEWENSDTEQSAECLNDHHPTGNSHNDQYDIDQPMEVDDEDGPGSTVVHMATSVAGTPIPMAHLAIPIANVSLPVADVPTPMDDIAIPVADASLPVSDASLPVADASLPVADVSQTAVDLATPSANVAIPVANVSLPIADVSNPVRKAVDDPPIASKPAPKLRAKKRAASTERPAVDADIDGGVMVGGRRLRDRRDKGKAVAR</sequence>
<dbReference type="AlphaFoldDB" id="A0A2G8SH71"/>
<name>A0A2G8SH71_9APHY</name>
<dbReference type="STRING" id="1077348.A0A2G8SH71"/>
<accession>A0A2G8SH71</accession>
<feature type="region of interest" description="Disordered" evidence="1">
    <location>
        <begin position="143"/>
        <end position="162"/>
    </location>
</feature>
<feature type="compositionally biased region" description="Basic and acidic residues" evidence="1">
    <location>
        <begin position="279"/>
        <end position="293"/>
    </location>
</feature>
<keyword evidence="3" id="KW-1185">Reference proteome</keyword>